<dbReference type="AlphaFoldDB" id="A0A345P490"/>
<organism evidence="1 2">
    <name type="scientific">Aquirhabdus parva</name>
    <dbReference type="NCBI Taxonomy" id="2283318"/>
    <lineage>
        <taxon>Bacteria</taxon>
        <taxon>Pseudomonadati</taxon>
        <taxon>Pseudomonadota</taxon>
        <taxon>Gammaproteobacteria</taxon>
        <taxon>Moraxellales</taxon>
        <taxon>Moraxellaceae</taxon>
        <taxon>Aquirhabdus</taxon>
    </lineage>
</organism>
<gene>
    <name evidence="1" type="ORF">HYN46_04045</name>
</gene>
<sequence length="152" mass="15625">MSIKLYITTAVVSCATILSGCQTMPSGPNVAVMPAPGKPFDLFQQEDQQCRNFAANSVGPAAQAANDSAVGAAVIGTALGAAVGAIGGRGHGRAVGTGAAVGLAGGSLFGGSYAQDASYSLQRRYDIAYEQCMYSNGNQLPQPQQQRVIYRY</sequence>
<proteinExistence type="predicted"/>
<reference evidence="1 2" key="1">
    <citation type="submission" date="2018-07" db="EMBL/GenBank/DDBJ databases">
        <title>Genome sequencing of Moraxellaceae gen. HYN0046.</title>
        <authorList>
            <person name="Kim M."/>
            <person name="Yi H."/>
        </authorList>
    </citation>
    <scope>NUCLEOTIDE SEQUENCE [LARGE SCALE GENOMIC DNA]</scope>
    <source>
        <strain evidence="1 2">HYN0046</strain>
    </source>
</reference>
<dbReference type="OrthoDB" id="5573966at2"/>
<dbReference type="KEGG" id="mbah:HYN46_04045"/>
<evidence type="ECO:0000313" key="1">
    <source>
        <dbReference type="EMBL" id="AXI02099.1"/>
    </source>
</evidence>
<protein>
    <submittedName>
        <fullName evidence="1">Glycine zipper family protein</fullName>
    </submittedName>
</protein>
<evidence type="ECO:0000313" key="2">
    <source>
        <dbReference type="Proteomes" id="UP000253940"/>
    </source>
</evidence>
<dbReference type="EMBL" id="CP031222">
    <property type="protein sequence ID" value="AXI02099.1"/>
    <property type="molecule type" value="Genomic_DNA"/>
</dbReference>
<dbReference type="RefSeq" id="WP_114898209.1">
    <property type="nucleotide sequence ID" value="NZ_CP031222.1"/>
</dbReference>
<accession>A0A345P490</accession>
<dbReference type="Proteomes" id="UP000253940">
    <property type="component" value="Chromosome"/>
</dbReference>
<name>A0A345P490_9GAMM</name>
<dbReference type="PROSITE" id="PS51257">
    <property type="entry name" value="PROKAR_LIPOPROTEIN"/>
    <property type="match status" value="1"/>
</dbReference>
<keyword evidence="2" id="KW-1185">Reference proteome</keyword>